<evidence type="ECO:0000313" key="1">
    <source>
        <dbReference type="EMBL" id="SMB91673.1"/>
    </source>
</evidence>
<dbReference type="OrthoDB" id="9791535at2"/>
<dbReference type="Pfam" id="PF09719">
    <property type="entry name" value="C_GCAxxG_C_C"/>
    <property type="match status" value="1"/>
</dbReference>
<proteinExistence type="predicted"/>
<dbReference type="RefSeq" id="WP_084231367.1">
    <property type="nucleotide sequence ID" value="NZ_FWWR01000012.1"/>
</dbReference>
<keyword evidence="2" id="KW-1185">Reference proteome</keyword>
<accession>A0A1W1VEM8</accession>
<dbReference type="STRING" id="573058.SAMN00017477_1834"/>
<organism evidence="1 2">
    <name type="scientific">Peptoniphilus asaccharolyticus DSM 20463</name>
    <dbReference type="NCBI Taxonomy" id="573058"/>
    <lineage>
        <taxon>Bacteria</taxon>
        <taxon>Bacillati</taxon>
        <taxon>Bacillota</taxon>
        <taxon>Tissierellia</taxon>
        <taxon>Tissierellales</taxon>
        <taxon>Peptoniphilaceae</taxon>
        <taxon>Peptoniphilus</taxon>
    </lineage>
</organism>
<dbReference type="Proteomes" id="UP000192368">
    <property type="component" value="Unassembled WGS sequence"/>
</dbReference>
<dbReference type="NCBIfam" id="TIGR01909">
    <property type="entry name" value="C_GCAxxG_C_C"/>
    <property type="match status" value="1"/>
</dbReference>
<protein>
    <submittedName>
        <fullName evidence="1">C_GCAxxG_C_C family probable redox protein</fullName>
    </submittedName>
</protein>
<sequence>MSRVEKVVERKHDRYNCAQAIACTYCDYVGIDEETMYHLTQGFGAGNGTMDGTCGAISGAEVILGLLNKNSGETMRDSRRIMNEFKNNNESVLCKDLKGIETGKPLRSCEDCVRDVVKMLEDIINEKPL</sequence>
<evidence type="ECO:0000313" key="2">
    <source>
        <dbReference type="Proteomes" id="UP000192368"/>
    </source>
</evidence>
<gene>
    <name evidence="1" type="ORF">SAMN00017477_1834</name>
</gene>
<name>A0A1W1VEM8_PEPAS</name>
<reference evidence="2" key="1">
    <citation type="submission" date="2017-04" db="EMBL/GenBank/DDBJ databases">
        <authorList>
            <person name="Varghese N."/>
            <person name="Submissions S."/>
        </authorList>
    </citation>
    <scope>NUCLEOTIDE SEQUENCE [LARGE SCALE GENOMIC DNA]</scope>
    <source>
        <strain evidence="2">DSM 20463</strain>
    </source>
</reference>
<dbReference type="EMBL" id="FWWR01000012">
    <property type="protein sequence ID" value="SMB91673.1"/>
    <property type="molecule type" value="Genomic_DNA"/>
</dbReference>
<dbReference type="AlphaFoldDB" id="A0A1W1VEM8"/>
<dbReference type="InterPro" id="IPR010181">
    <property type="entry name" value="CGCAxxGCC_motif"/>
</dbReference>